<dbReference type="InterPro" id="IPR050109">
    <property type="entry name" value="HTH-type_TetR-like_transc_reg"/>
</dbReference>
<sequence length="215" mass="24219">MVEHDETLPRKEPVQERSRALVEALIEATARILEDEGPEALTTNRVAEVAGTSIGSLYQYFPNKEALLAALVERELAGDMALVRLILERGNGRSLREAMRQVCEQLVAQNRRRFELHRVMLPLIDDVHRGALVRREREALAGCIGALVEAHRDELPAHYRKGEEGMQRLECAMFVAMSAMEQALNAAKVEAPQMLERPEFAGLLLRIFEALILQE</sequence>
<keyword evidence="7" id="KW-1185">Reference proteome</keyword>
<gene>
    <name evidence="6" type="ORF">EA187_18930</name>
</gene>
<evidence type="ECO:0000313" key="6">
    <source>
        <dbReference type="EMBL" id="RVU41420.1"/>
    </source>
</evidence>
<evidence type="ECO:0000259" key="5">
    <source>
        <dbReference type="PROSITE" id="PS50977"/>
    </source>
</evidence>
<dbReference type="Proteomes" id="UP000282926">
    <property type="component" value="Unassembled WGS sequence"/>
</dbReference>
<dbReference type="PANTHER" id="PTHR30055:SF234">
    <property type="entry name" value="HTH-TYPE TRANSCRIPTIONAL REGULATOR BETI"/>
    <property type="match status" value="1"/>
</dbReference>
<evidence type="ECO:0000256" key="2">
    <source>
        <dbReference type="ARBA" id="ARBA00023125"/>
    </source>
</evidence>
<dbReference type="Gene3D" id="1.10.357.10">
    <property type="entry name" value="Tetracycline Repressor, domain 2"/>
    <property type="match status" value="1"/>
</dbReference>
<comment type="caution">
    <text evidence="6">The sequence shown here is derived from an EMBL/GenBank/DDBJ whole genome shotgun (WGS) entry which is preliminary data.</text>
</comment>
<accession>A0ABY0CNE2</accession>
<dbReference type="PRINTS" id="PR00455">
    <property type="entry name" value="HTHTETR"/>
</dbReference>
<dbReference type="Pfam" id="PF00440">
    <property type="entry name" value="TetR_N"/>
    <property type="match status" value="1"/>
</dbReference>
<feature type="DNA-binding region" description="H-T-H motif" evidence="4">
    <location>
        <begin position="42"/>
        <end position="61"/>
    </location>
</feature>
<protein>
    <submittedName>
        <fullName evidence="6">TetR/AcrR family transcriptional regulator</fullName>
    </submittedName>
</protein>
<keyword evidence="2 4" id="KW-0238">DNA-binding</keyword>
<keyword evidence="3" id="KW-0804">Transcription</keyword>
<evidence type="ECO:0000256" key="4">
    <source>
        <dbReference type="PROSITE-ProRule" id="PRU00335"/>
    </source>
</evidence>
<dbReference type="EMBL" id="SADD01000018">
    <property type="protein sequence ID" value="RVU41420.1"/>
    <property type="molecule type" value="Genomic_DNA"/>
</dbReference>
<organism evidence="6 7">
    <name type="scientific">Lujinxingia sediminis</name>
    <dbReference type="NCBI Taxonomy" id="2480984"/>
    <lineage>
        <taxon>Bacteria</taxon>
        <taxon>Deltaproteobacteria</taxon>
        <taxon>Bradymonadales</taxon>
        <taxon>Lujinxingiaceae</taxon>
        <taxon>Lujinxingia</taxon>
    </lineage>
</organism>
<dbReference type="SUPFAM" id="SSF46689">
    <property type="entry name" value="Homeodomain-like"/>
    <property type="match status" value="1"/>
</dbReference>
<evidence type="ECO:0000256" key="1">
    <source>
        <dbReference type="ARBA" id="ARBA00023015"/>
    </source>
</evidence>
<evidence type="ECO:0000256" key="3">
    <source>
        <dbReference type="ARBA" id="ARBA00023163"/>
    </source>
</evidence>
<keyword evidence="1" id="KW-0805">Transcription regulation</keyword>
<reference evidence="6 7" key="1">
    <citation type="submission" date="2019-01" db="EMBL/GenBank/DDBJ databases">
        <title>Lujinxingia litoralis gen. nov., sp. nov. and Lujinxingia sediminis gen. nov., sp. nov., new members in the order Bradymonadales, isolated from coastal sediment.</title>
        <authorList>
            <person name="Li C.-M."/>
        </authorList>
    </citation>
    <scope>NUCLEOTIDE SEQUENCE [LARGE SCALE GENOMIC DNA]</scope>
    <source>
        <strain evidence="6 7">SEH01</strain>
    </source>
</reference>
<dbReference type="InterPro" id="IPR001647">
    <property type="entry name" value="HTH_TetR"/>
</dbReference>
<name>A0ABY0CNE2_9DELT</name>
<dbReference type="InterPro" id="IPR009057">
    <property type="entry name" value="Homeodomain-like_sf"/>
</dbReference>
<proteinExistence type="predicted"/>
<dbReference type="PROSITE" id="PS50977">
    <property type="entry name" value="HTH_TETR_2"/>
    <property type="match status" value="1"/>
</dbReference>
<dbReference type="PANTHER" id="PTHR30055">
    <property type="entry name" value="HTH-TYPE TRANSCRIPTIONAL REGULATOR RUTR"/>
    <property type="match status" value="1"/>
</dbReference>
<dbReference type="RefSeq" id="WP_127781296.1">
    <property type="nucleotide sequence ID" value="NZ_SADD01000018.1"/>
</dbReference>
<evidence type="ECO:0000313" key="7">
    <source>
        <dbReference type="Proteomes" id="UP000282926"/>
    </source>
</evidence>
<feature type="domain" description="HTH tetR-type" evidence="5">
    <location>
        <begin position="19"/>
        <end position="79"/>
    </location>
</feature>